<dbReference type="AlphaFoldDB" id="A0A632GIG3"/>
<evidence type="ECO:0000313" key="1">
    <source>
        <dbReference type="EMBL" id="EDG8803704.1"/>
    </source>
</evidence>
<name>A0A632GIG3_SALNE</name>
<sequence length="147" mass="17312">MASILHTFIVFEMLADYPGPSTPRFTVFQTDKCWTNFPVTEKLVVSEAEGAMPTDKRKTLKLPDDRTARELESRKQWRRAVCRWRYVLTQTEDPLTAECILWRMAWCRRQLPEKRPDTLILSANDLRHIDRTARKLGCGPIARYWVE</sequence>
<organism evidence="1">
    <name type="scientific">Salmonella newport</name>
    <dbReference type="NCBI Taxonomy" id="108619"/>
    <lineage>
        <taxon>Bacteria</taxon>
        <taxon>Pseudomonadati</taxon>
        <taxon>Pseudomonadota</taxon>
        <taxon>Gammaproteobacteria</taxon>
        <taxon>Enterobacterales</taxon>
        <taxon>Enterobacteriaceae</taxon>
        <taxon>Salmonella</taxon>
    </lineage>
</organism>
<proteinExistence type="predicted"/>
<comment type="caution">
    <text evidence="1">The sequence shown here is derived from an EMBL/GenBank/DDBJ whole genome shotgun (WGS) entry which is preliminary data.</text>
</comment>
<dbReference type="InterPro" id="IPR024684">
    <property type="entry name" value="Tscrpt_act_PerC/SfV_Orf40"/>
</dbReference>
<dbReference type="Pfam" id="PF06069">
    <property type="entry name" value="PerC"/>
    <property type="match status" value="1"/>
</dbReference>
<accession>A0A632GIG3</accession>
<dbReference type="EMBL" id="AAMFQH010000022">
    <property type="protein sequence ID" value="EDG8803704.1"/>
    <property type="molecule type" value="Genomic_DNA"/>
</dbReference>
<gene>
    <name evidence="1" type="ORF">B9634_14895</name>
</gene>
<protein>
    <submittedName>
        <fullName evidence="1">PerC family transcriptional regulator</fullName>
    </submittedName>
</protein>
<reference evidence="1" key="1">
    <citation type="submission" date="2018-07" db="EMBL/GenBank/DDBJ databases">
        <authorList>
            <consortium name="PulseNet: The National Subtyping Network for Foodborne Disease Surveillance"/>
            <person name="Tarr C.L."/>
            <person name="Trees E."/>
            <person name="Katz L.S."/>
            <person name="Carleton-Romer H.A."/>
            <person name="Stroika S."/>
            <person name="Kucerova Z."/>
            <person name="Roache K.F."/>
            <person name="Sabol A.L."/>
            <person name="Besser J."/>
            <person name="Gerner-Smidt P."/>
        </authorList>
    </citation>
    <scope>NUCLEOTIDE SEQUENCE</scope>
    <source>
        <strain evidence="1">PNUSAS012422</strain>
    </source>
</reference>